<gene>
    <name evidence="2" type="ORF">ECPE_LOCUS14167</name>
</gene>
<sequence length="387" mass="43536">MTMVQSMHDLTDTIAESPPMTSPPVEIDRFPAVEIEEPIGIPDHVTKRSPDQTSPAHETPKSNESDVPPKKRSRFDSRRSKSSPKVSKSNSSSSKRKPNSDLSDDQDSDEQDTVKSRVSQTRTRKTPSRRRLLSDSSENETVEEPKKLQSPIGVVPKSEPVAKNDQYLEKQKLNEEPMQVSETKQNKLNSEQIDRRRNKEDSNKNHRNHPSKTKKQRSASRSTQESQKSSEQETSKDVDSRTTKKPRTPEREPSGVSPALASSVVSQLCQLCRELKASLVRGHENFALAVGFLTQLTTIPARLPELAQAWDLMDCIKKCRRYKLSAEVREAAEKALKRFQSIRSTATKEEAPEILISTGSLSGTPHLRYENTLILEISKIVHCHPTV</sequence>
<feature type="compositionally biased region" description="Basic and acidic residues" evidence="1">
    <location>
        <begin position="58"/>
        <end position="79"/>
    </location>
</feature>
<feature type="compositionally biased region" description="Basic and acidic residues" evidence="1">
    <location>
        <begin position="160"/>
        <end position="175"/>
    </location>
</feature>
<dbReference type="InterPro" id="IPR036218">
    <property type="entry name" value="HIVI-bd_sf"/>
</dbReference>
<name>A0A3P8L855_9TREM</name>
<evidence type="ECO:0008006" key="4">
    <source>
        <dbReference type="Google" id="ProtNLM"/>
    </source>
</evidence>
<dbReference type="Proteomes" id="UP000272942">
    <property type="component" value="Unassembled WGS sequence"/>
</dbReference>
<dbReference type="InterPro" id="IPR035441">
    <property type="entry name" value="TFIIS/LEDGF_dom_sf"/>
</dbReference>
<keyword evidence="3" id="KW-1185">Reference proteome</keyword>
<reference evidence="2 3" key="1">
    <citation type="submission" date="2018-11" db="EMBL/GenBank/DDBJ databases">
        <authorList>
            <consortium name="Pathogen Informatics"/>
        </authorList>
    </citation>
    <scope>NUCLEOTIDE SEQUENCE [LARGE SCALE GENOMIC DNA]</scope>
    <source>
        <strain evidence="2 3">Egypt</strain>
    </source>
</reference>
<dbReference type="Gene3D" id="1.20.930.10">
    <property type="entry name" value="Conserved domain common to transcription factors TFIIS, elongin A, CRSP70"/>
    <property type="match status" value="1"/>
</dbReference>
<dbReference type="EMBL" id="UZAN01056866">
    <property type="protein sequence ID" value="VDP91439.1"/>
    <property type="molecule type" value="Genomic_DNA"/>
</dbReference>
<dbReference type="OrthoDB" id="62853at2759"/>
<evidence type="ECO:0000256" key="1">
    <source>
        <dbReference type="SAM" id="MobiDB-lite"/>
    </source>
</evidence>
<proteinExistence type="predicted"/>
<feature type="compositionally biased region" description="Polar residues" evidence="1">
    <location>
        <begin position="180"/>
        <end position="191"/>
    </location>
</feature>
<feature type="region of interest" description="Disordered" evidence="1">
    <location>
        <begin position="1"/>
        <end position="259"/>
    </location>
</feature>
<protein>
    <recommendedName>
        <fullName evidence="4">LEDGF domain-containing protein</fullName>
    </recommendedName>
</protein>
<feature type="compositionally biased region" description="Basic and acidic residues" evidence="1">
    <location>
        <begin position="228"/>
        <end position="253"/>
    </location>
</feature>
<organism evidence="2 3">
    <name type="scientific">Echinostoma caproni</name>
    <dbReference type="NCBI Taxonomy" id="27848"/>
    <lineage>
        <taxon>Eukaryota</taxon>
        <taxon>Metazoa</taxon>
        <taxon>Spiralia</taxon>
        <taxon>Lophotrochozoa</taxon>
        <taxon>Platyhelminthes</taxon>
        <taxon>Trematoda</taxon>
        <taxon>Digenea</taxon>
        <taxon>Plagiorchiida</taxon>
        <taxon>Echinostomata</taxon>
        <taxon>Echinostomatoidea</taxon>
        <taxon>Echinostomatidae</taxon>
        <taxon>Echinostoma</taxon>
    </lineage>
</organism>
<evidence type="ECO:0000313" key="3">
    <source>
        <dbReference type="Proteomes" id="UP000272942"/>
    </source>
</evidence>
<accession>A0A3P8L855</accession>
<dbReference type="SUPFAM" id="SSF140576">
    <property type="entry name" value="HIV integrase-binding domain"/>
    <property type="match status" value="1"/>
</dbReference>
<feature type="compositionally biased region" description="Low complexity" evidence="1">
    <location>
        <begin position="83"/>
        <end position="93"/>
    </location>
</feature>
<feature type="compositionally biased region" description="Acidic residues" evidence="1">
    <location>
        <begin position="102"/>
        <end position="111"/>
    </location>
</feature>
<feature type="compositionally biased region" description="Basic and acidic residues" evidence="1">
    <location>
        <begin position="192"/>
        <end position="204"/>
    </location>
</feature>
<feature type="compositionally biased region" description="Basic residues" evidence="1">
    <location>
        <begin position="122"/>
        <end position="131"/>
    </location>
</feature>
<feature type="compositionally biased region" description="Basic residues" evidence="1">
    <location>
        <begin position="205"/>
        <end position="218"/>
    </location>
</feature>
<evidence type="ECO:0000313" key="2">
    <source>
        <dbReference type="EMBL" id="VDP91439.1"/>
    </source>
</evidence>
<dbReference type="AlphaFoldDB" id="A0A3P8L855"/>